<protein>
    <submittedName>
        <fullName evidence="8">PspC domain-containing protein</fullName>
    </submittedName>
</protein>
<name>A0A6H1U5L9_9CYAN</name>
<evidence type="ECO:0000256" key="3">
    <source>
        <dbReference type="ARBA" id="ARBA00022692"/>
    </source>
</evidence>
<reference evidence="8 9" key="1">
    <citation type="submission" date="2020-04" db="EMBL/GenBank/DDBJ databases">
        <authorList>
            <person name="Basu S."/>
            <person name="Maruthanayagam V."/>
            <person name="Chakraborty S."/>
            <person name="Pramanik A."/>
            <person name="Mukherjee J."/>
            <person name="Brink B."/>
        </authorList>
    </citation>
    <scope>NUCLEOTIDE SEQUENCE [LARGE SCALE GENOMIC DNA]</scope>
    <source>
        <strain evidence="8 9">AP17</strain>
    </source>
</reference>
<evidence type="ECO:0000259" key="7">
    <source>
        <dbReference type="Pfam" id="PF04024"/>
    </source>
</evidence>
<dbReference type="AlphaFoldDB" id="A0A6H1U5L9"/>
<feature type="transmembrane region" description="Helical" evidence="6">
    <location>
        <begin position="35"/>
        <end position="58"/>
    </location>
</feature>
<keyword evidence="9" id="KW-1185">Reference proteome</keyword>
<evidence type="ECO:0000256" key="2">
    <source>
        <dbReference type="ARBA" id="ARBA00022475"/>
    </source>
</evidence>
<dbReference type="Proteomes" id="UP000500857">
    <property type="component" value="Chromosome"/>
</dbReference>
<evidence type="ECO:0000256" key="6">
    <source>
        <dbReference type="SAM" id="Phobius"/>
    </source>
</evidence>
<organism evidence="8 9">
    <name type="scientific">Oxynema aestuarii AP17</name>
    <dbReference type="NCBI Taxonomy" id="2064643"/>
    <lineage>
        <taxon>Bacteria</taxon>
        <taxon>Bacillati</taxon>
        <taxon>Cyanobacteriota</taxon>
        <taxon>Cyanophyceae</taxon>
        <taxon>Oscillatoriophycideae</taxon>
        <taxon>Oscillatoriales</taxon>
        <taxon>Oscillatoriaceae</taxon>
        <taxon>Oxynema</taxon>
        <taxon>Oxynema aestuarii</taxon>
    </lineage>
</organism>
<dbReference type="PANTHER" id="PTHR33885:SF3">
    <property type="entry name" value="PHAGE SHOCK PROTEIN C"/>
    <property type="match status" value="1"/>
</dbReference>
<dbReference type="EMBL" id="CP051167">
    <property type="protein sequence ID" value="QIZ73667.1"/>
    <property type="molecule type" value="Genomic_DNA"/>
</dbReference>
<evidence type="ECO:0000313" key="8">
    <source>
        <dbReference type="EMBL" id="QIZ73667.1"/>
    </source>
</evidence>
<keyword evidence="5 6" id="KW-0472">Membrane</keyword>
<sequence>MNNKRLYRSQRNQQIAGVCSGVAQYFGVDPTVVRLAFVLFALMGGPGLVLYLIMWVVVPLEP</sequence>
<evidence type="ECO:0000256" key="4">
    <source>
        <dbReference type="ARBA" id="ARBA00022989"/>
    </source>
</evidence>
<feature type="domain" description="Phage shock protein PspC N-terminal" evidence="7">
    <location>
        <begin position="4"/>
        <end position="61"/>
    </location>
</feature>
<evidence type="ECO:0000256" key="5">
    <source>
        <dbReference type="ARBA" id="ARBA00023136"/>
    </source>
</evidence>
<evidence type="ECO:0000313" key="9">
    <source>
        <dbReference type="Proteomes" id="UP000500857"/>
    </source>
</evidence>
<keyword evidence="3 6" id="KW-0812">Transmembrane</keyword>
<comment type="subcellular location">
    <subcellularLocation>
        <location evidence="1">Cell membrane</location>
        <topology evidence="1">Single-pass membrane protein</topology>
    </subcellularLocation>
</comment>
<dbReference type="Pfam" id="PF04024">
    <property type="entry name" value="PspC"/>
    <property type="match status" value="1"/>
</dbReference>
<dbReference type="GO" id="GO:0005886">
    <property type="term" value="C:plasma membrane"/>
    <property type="evidence" value="ECO:0007669"/>
    <property type="project" value="UniProtKB-SubCell"/>
</dbReference>
<evidence type="ECO:0000256" key="1">
    <source>
        <dbReference type="ARBA" id="ARBA00004162"/>
    </source>
</evidence>
<gene>
    <name evidence="8" type="ORF">HCG48_08620</name>
</gene>
<dbReference type="InterPro" id="IPR052027">
    <property type="entry name" value="PspC"/>
</dbReference>
<proteinExistence type="predicted"/>
<keyword evidence="2" id="KW-1003">Cell membrane</keyword>
<keyword evidence="4 6" id="KW-1133">Transmembrane helix</keyword>
<dbReference type="KEGG" id="oxy:HCG48_08620"/>
<dbReference type="PANTHER" id="PTHR33885">
    <property type="entry name" value="PHAGE SHOCK PROTEIN C"/>
    <property type="match status" value="1"/>
</dbReference>
<dbReference type="InterPro" id="IPR007168">
    <property type="entry name" value="Phageshock_PspC_N"/>
</dbReference>
<accession>A0A6H1U5L9</accession>